<evidence type="ECO:0000313" key="4">
    <source>
        <dbReference type="EMBL" id="SVE64716.1"/>
    </source>
</evidence>
<dbReference type="PANTHER" id="PTHR36507:SF1">
    <property type="entry name" value="BLL1555 PROTEIN"/>
    <property type="match status" value="1"/>
</dbReference>
<reference evidence="4" key="1">
    <citation type="submission" date="2018-05" db="EMBL/GenBank/DDBJ databases">
        <authorList>
            <person name="Lanie J.A."/>
            <person name="Ng W.-L."/>
            <person name="Kazmierczak K.M."/>
            <person name="Andrzejewski T.M."/>
            <person name="Davidsen T.M."/>
            <person name="Wayne K.J."/>
            <person name="Tettelin H."/>
            <person name="Glass J.I."/>
            <person name="Rusch D."/>
            <person name="Podicherti R."/>
            <person name="Tsui H.-C.T."/>
            <person name="Winkler M.E."/>
        </authorList>
    </citation>
    <scope>NUCLEOTIDE SEQUENCE</scope>
</reference>
<evidence type="ECO:0000256" key="2">
    <source>
        <dbReference type="ARBA" id="ARBA00023008"/>
    </source>
</evidence>
<gene>
    <name evidence="4" type="ORF">METZ01_LOCUS517570</name>
</gene>
<dbReference type="PANTHER" id="PTHR36507">
    <property type="entry name" value="BLL1555 PROTEIN"/>
    <property type="match status" value="1"/>
</dbReference>
<dbReference type="AlphaFoldDB" id="A0A383F6K0"/>
<organism evidence="4">
    <name type="scientific">marine metagenome</name>
    <dbReference type="NCBI Taxonomy" id="408172"/>
    <lineage>
        <taxon>unclassified sequences</taxon>
        <taxon>metagenomes</taxon>
        <taxon>ecological metagenomes</taxon>
    </lineage>
</organism>
<dbReference type="InterPro" id="IPR052721">
    <property type="entry name" value="ET_Amicyanin"/>
</dbReference>
<dbReference type="Pfam" id="PF00127">
    <property type="entry name" value="Copper-bind"/>
    <property type="match status" value="1"/>
</dbReference>
<evidence type="ECO:0000256" key="1">
    <source>
        <dbReference type="ARBA" id="ARBA00022723"/>
    </source>
</evidence>
<dbReference type="GO" id="GO:0005507">
    <property type="term" value="F:copper ion binding"/>
    <property type="evidence" value="ECO:0007669"/>
    <property type="project" value="InterPro"/>
</dbReference>
<keyword evidence="2" id="KW-0186">Copper</keyword>
<feature type="non-terminal residue" evidence="4">
    <location>
        <position position="1"/>
    </location>
</feature>
<dbReference type="Gene3D" id="2.60.40.420">
    <property type="entry name" value="Cupredoxins - blue copper proteins"/>
    <property type="match status" value="1"/>
</dbReference>
<protein>
    <recommendedName>
        <fullName evidence="3">Blue (type 1) copper domain-containing protein</fullName>
    </recommendedName>
</protein>
<dbReference type="SUPFAM" id="SSF49503">
    <property type="entry name" value="Cupredoxins"/>
    <property type="match status" value="1"/>
</dbReference>
<feature type="non-terminal residue" evidence="4">
    <location>
        <position position="228"/>
    </location>
</feature>
<sequence length="228" mass="23612">GIWAEDCGTSVLQTGGNTITTTMNAIVTDGCDISDTNSSLIGAGGSGGTVWTIEIWADYFSPTNVTINEGDTVRWRNKEYAPGSAAPTYQHQVYSNATDTAAAGDLFDSTPLNLGESFTYTFDTAGTYGYYDYLHPLMYGFIIVNAGSSDDFTSTGLNVMGSNDQISLHGTTISGFTTGIDIIGGQLSLAGDAYVKGSNYGAKLDGTEVSSDGATVAADGDTGIGLSL</sequence>
<evidence type="ECO:0000259" key="3">
    <source>
        <dbReference type="Pfam" id="PF00127"/>
    </source>
</evidence>
<keyword evidence="1" id="KW-0479">Metal-binding</keyword>
<dbReference type="EMBL" id="UINC01231955">
    <property type="protein sequence ID" value="SVE64716.1"/>
    <property type="molecule type" value="Genomic_DNA"/>
</dbReference>
<feature type="domain" description="Blue (type 1) copper" evidence="3">
    <location>
        <begin position="60"/>
        <end position="145"/>
    </location>
</feature>
<dbReference type="InterPro" id="IPR000923">
    <property type="entry name" value="BlueCu_1"/>
</dbReference>
<name>A0A383F6K0_9ZZZZ</name>
<dbReference type="GO" id="GO:0009055">
    <property type="term" value="F:electron transfer activity"/>
    <property type="evidence" value="ECO:0007669"/>
    <property type="project" value="InterPro"/>
</dbReference>
<accession>A0A383F6K0</accession>
<dbReference type="InterPro" id="IPR008972">
    <property type="entry name" value="Cupredoxin"/>
</dbReference>
<proteinExistence type="predicted"/>